<sequence length="311" mass="34089">MHQRTHIAICFDMSRMVAEDQSNWLPMIPTGIFTGRDGRSWNNSDPDGVVAAFTMKRPFDVEHATETREGNTEAVGWIVELQNRSGEIWGRVEWNAEGSELIEGKKFGFYSPAFDYSPVDGRVVAMSSAGLTNKPNLYVPALNNQEDTPVKLPLILTQTLGMAEDATAEQAVTAINAMKAQHQIALNAQQDPTKFVPIATHQLALNRTQELETKLGDIEKAKVDALVDAAITEGKVAPADKAMYVGLCSTEAGREQFTAWCSRAPVIADASKVKTTTEQSGDLSKDELAMCRMMNVKPETWKATKAAQQAK</sequence>
<reference evidence="1 2" key="1">
    <citation type="submission" date="2018-06" db="EMBL/GenBank/DDBJ databases">
        <title>Freshwater and sediment microbial communities from various areas in North America, analyzing microbe dynamics in response to fracking.</title>
        <authorList>
            <person name="Lamendella R."/>
        </authorList>
    </citation>
    <scope>NUCLEOTIDE SEQUENCE [LARGE SCALE GENOMIC DNA]</scope>
    <source>
        <strain evidence="1 2">17</strain>
    </source>
</reference>
<dbReference type="AlphaFoldDB" id="A0AAX1PKY5"/>
<organism evidence="1 2">
    <name type="scientific">Aeromonas salmonicida</name>
    <dbReference type="NCBI Taxonomy" id="645"/>
    <lineage>
        <taxon>Bacteria</taxon>
        <taxon>Pseudomonadati</taxon>
        <taxon>Pseudomonadota</taxon>
        <taxon>Gammaproteobacteria</taxon>
        <taxon>Aeromonadales</taxon>
        <taxon>Aeromonadaceae</taxon>
        <taxon>Aeromonas</taxon>
    </lineage>
</organism>
<dbReference type="InterPro" id="IPR012106">
    <property type="entry name" value="Phage_Mu_Gp1"/>
</dbReference>
<dbReference type="Pfam" id="PF10123">
    <property type="entry name" value="Mu-like_Pro"/>
    <property type="match status" value="1"/>
</dbReference>
<gene>
    <name evidence="1" type="ORF">DEU50_104177</name>
</gene>
<accession>A0AAX1PKY5</accession>
<evidence type="ECO:0000313" key="2">
    <source>
        <dbReference type="Proteomes" id="UP000249422"/>
    </source>
</evidence>
<dbReference type="RefSeq" id="WP_111588196.1">
    <property type="nucleotide sequence ID" value="NZ_CAWNWF010000004.1"/>
</dbReference>
<name>A0AAX1PKY5_AERSA</name>
<comment type="caution">
    <text evidence="1">The sequence shown here is derived from an EMBL/GenBank/DDBJ whole genome shotgun (WGS) entry which is preliminary data.</text>
</comment>
<dbReference type="Proteomes" id="UP000249422">
    <property type="component" value="Unassembled WGS sequence"/>
</dbReference>
<protein>
    <submittedName>
        <fullName evidence="1">Phage I-like protein</fullName>
    </submittedName>
</protein>
<dbReference type="EMBL" id="QLLM01000004">
    <property type="protein sequence ID" value="RAJ06396.1"/>
    <property type="molecule type" value="Genomic_DNA"/>
</dbReference>
<dbReference type="PIRSF" id="PIRSF016624">
    <property type="entry name" value="Mu_prophg_I"/>
    <property type="match status" value="1"/>
</dbReference>
<proteinExistence type="predicted"/>
<evidence type="ECO:0000313" key="1">
    <source>
        <dbReference type="EMBL" id="RAJ06396.1"/>
    </source>
</evidence>